<protein>
    <recommendedName>
        <fullName evidence="2">Sodium symporter small subunit domain-containing protein</fullName>
    </recommendedName>
</protein>
<dbReference type="NCBIfam" id="TIGR03647">
    <property type="entry name" value="Na_symport_sm"/>
    <property type="match status" value="1"/>
</dbReference>
<dbReference type="Proteomes" id="UP000006695">
    <property type="component" value="Chromosome"/>
</dbReference>
<dbReference type="Pfam" id="PF13937">
    <property type="entry name" value="DUF4212"/>
    <property type="match status" value="1"/>
</dbReference>
<dbReference type="HOGENOM" id="CLU_2193202_0_0_7"/>
<dbReference type="RefSeq" id="WP_011937902.1">
    <property type="nucleotide sequence ID" value="NC_009483.1"/>
</dbReference>
<feature type="domain" description="Sodium symporter small subunit" evidence="2">
    <location>
        <begin position="17"/>
        <end position="99"/>
    </location>
</feature>
<dbReference type="EMBL" id="CP000698">
    <property type="protein sequence ID" value="ABQ25178.1"/>
    <property type="molecule type" value="Genomic_DNA"/>
</dbReference>
<name>A5GB61_GEOUR</name>
<evidence type="ECO:0000313" key="3">
    <source>
        <dbReference type="EMBL" id="ABQ25178.1"/>
    </source>
</evidence>
<keyword evidence="1" id="KW-1133">Transmembrane helix</keyword>
<dbReference type="InterPro" id="IPR019886">
    <property type="entry name" value="Na_symporter_ssu"/>
</dbReference>
<evidence type="ECO:0000313" key="4">
    <source>
        <dbReference type="Proteomes" id="UP000006695"/>
    </source>
</evidence>
<feature type="transmembrane region" description="Helical" evidence="1">
    <location>
        <begin position="69"/>
        <end position="91"/>
    </location>
</feature>
<keyword evidence="1" id="KW-0812">Transmembrane</keyword>
<organism evidence="3 4">
    <name type="scientific">Geotalea uraniireducens (strain Rf4)</name>
    <name type="common">Geobacter uraniireducens</name>
    <dbReference type="NCBI Taxonomy" id="351605"/>
    <lineage>
        <taxon>Bacteria</taxon>
        <taxon>Pseudomonadati</taxon>
        <taxon>Thermodesulfobacteriota</taxon>
        <taxon>Desulfuromonadia</taxon>
        <taxon>Geobacterales</taxon>
        <taxon>Geobacteraceae</taxon>
        <taxon>Geotalea</taxon>
    </lineage>
</organism>
<sequence length="107" mass="12992">MNGSQDRYNVNFFKPKKGYMRDEVRIILLILFGWVVATFGFQFLLWLLADTKGESFLTLRTFFTLPFHFWFTGQFLPLWFIILCVIFNIYTDRLTESHSRRRDRSYD</sequence>
<keyword evidence="1" id="KW-0472">Membrane</keyword>
<dbReference type="STRING" id="351605.Gura_0972"/>
<reference evidence="3 4" key="1">
    <citation type="submission" date="2007-05" db="EMBL/GenBank/DDBJ databases">
        <title>Complete sequence of Geobacter uraniireducens Rf4.</title>
        <authorList>
            <consortium name="US DOE Joint Genome Institute"/>
            <person name="Copeland A."/>
            <person name="Lucas S."/>
            <person name="Lapidus A."/>
            <person name="Barry K."/>
            <person name="Detter J.C."/>
            <person name="Glavina del Rio T."/>
            <person name="Hammon N."/>
            <person name="Israni S."/>
            <person name="Dalin E."/>
            <person name="Tice H."/>
            <person name="Pitluck S."/>
            <person name="Chertkov O."/>
            <person name="Brettin T."/>
            <person name="Bruce D."/>
            <person name="Han C."/>
            <person name="Schmutz J."/>
            <person name="Larimer F."/>
            <person name="Land M."/>
            <person name="Hauser L."/>
            <person name="Kyrpides N."/>
            <person name="Mikhailova N."/>
            <person name="Shelobolina E."/>
            <person name="Aklujkar M."/>
            <person name="Lovley D."/>
            <person name="Richardson P."/>
        </authorList>
    </citation>
    <scope>NUCLEOTIDE SEQUENCE [LARGE SCALE GENOMIC DNA]</scope>
    <source>
        <strain evidence="3 4">Rf4</strain>
    </source>
</reference>
<dbReference type="AlphaFoldDB" id="A5GB61"/>
<evidence type="ECO:0000259" key="2">
    <source>
        <dbReference type="Pfam" id="PF13937"/>
    </source>
</evidence>
<dbReference type="OrthoDB" id="5396605at2"/>
<keyword evidence="4" id="KW-1185">Reference proteome</keyword>
<gene>
    <name evidence="3" type="ordered locus">Gura_0972</name>
</gene>
<evidence type="ECO:0000256" key="1">
    <source>
        <dbReference type="SAM" id="Phobius"/>
    </source>
</evidence>
<dbReference type="KEGG" id="gur:Gura_0972"/>
<accession>A5GB61</accession>
<proteinExistence type="predicted"/>
<feature type="transmembrane region" description="Helical" evidence="1">
    <location>
        <begin position="26"/>
        <end position="49"/>
    </location>
</feature>